<keyword evidence="1" id="KW-1133">Transmembrane helix</keyword>
<evidence type="ECO:0000256" key="1">
    <source>
        <dbReference type="SAM" id="Phobius"/>
    </source>
</evidence>
<dbReference type="RefSeq" id="WP_076602378.1">
    <property type="nucleotide sequence ID" value="NZ_FTMD01000007.1"/>
</dbReference>
<feature type="transmembrane region" description="Helical" evidence="1">
    <location>
        <begin position="96"/>
        <end position="113"/>
    </location>
</feature>
<dbReference type="Gene3D" id="1.25.40.10">
    <property type="entry name" value="Tetratricopeptide repeat domain"/>
    <property type="match status" value="1"/>
</dbReference>
<dbReference type="Proteomes" id="UP000186819">
    <property type="component" value="Unassembled WGS sequence"/>
</dbReference>
<dbReference type="STRING" id="34027.SAMN05421829_10787"/>
<evidence type="ECO:0000313" key="3">
    <source>
        <dbReference type="Proteomes" id="UP000186819"/>
    </source>
</evidence>
<keyword evidence="1" id="KW-0472">Membrane</keyword>
<accession>A0A1N6W0T5</accession>
<proteinExistence type="predicted"/>
<keyword evidence="1" id="KW-0812">Transmembrane</keyword>
<organism evidence="2 3">
    <name type="scientific">Aromatoleum tolulyticum</name>
    <dbReference type="NCBI Taxonomy" id="34027"/>
    <lineage>
        <taxon>Bacteria</taxon>
        <taxon>Pseudomonadati</taxon>
        <taxon>Pseudomonadota</taxon>
        <taxon>Betaproteobacteria</taxon>
        <taxon>Rhodocyclales</taxon>
        <taxon>Rhodocyclaceae</taxon>
        <taxon>Aromatoleum</taxon>
    </lineage>
</organism>
<dbReference type="OrthoDB" id="8769854at2"/>
<gene>
    <name evidence="2" type="ORF">SAMN05421829_10787</name>
</gene>
<feature type="transmembrane region" description="Helical" evidence="1">
    <location>
        <begin position="43"/>
        <end position="64"/>
    </location>
</feature>
<protein>
    <recommendedName>
        <fullName evidence="4">Tetratricopeptide repeat-containing protein</fullName>
    </recommendedName>
</protein>
<feature type="transmembrane region" description="Helical" evidence="1">
    <location>
        <begin position="17"/>
        <end position="37"/>
    </location>
</feature>
<name>A0A1N6W0T5_9RHOO</name>
<dbReference type="InterPro" id="IPR011990">
    <property type="entry name" value="TPR-like_helical_dom_sf"/>
</dbReference>
<feature type="transmembrane region" description="Helical" evidence="1">
    <location>
        <begin position="160"/>
        <end position="184"/>
    </location>
</feature>
<evidence type="ECO:0008006" key="4">
    <source>
        <dbReference type="Google" id="ProtNLM"/>
    </source>
</evidence>
<evidence type="ECO:0000313" key="2">
    <source>
        <dbReference type="EMBL" id="SIQ83684.1"/>
    </source>
</evidence>
<feature type="transmembrane region" description="Helical" evidence="1">
    <location>
        <begin position="119"/>
        <end position="139"/>
    </location>
</feature>
<feature type="transmembrane region" description="Helical" evidence="1">
    <location>
        <begin position="190"/>
        <end position="210"/>
    </location>
</feature>
<keyword evidence="3" id="KW-1185">Reference proteome</keyword>
<dbReference type="AlphaFoldDB" id="A0A1N6W0T5"/>
<sequence>MPSLPPIQPYWRRFGSFFLYPLSLEPLLACLGFGVLAGLAGAVFFPANLVLQLIVLVATLRYGYKVLERTARGHLDDAHVLVHPGHGGKYLPYKQFVVIAIGLSLSAYVASIGGVHLAMVLLVFLGLLLPANTMLLALTNDLGESIAPPRLWALIRGIGMPYLGLCACLLLLSSSSAALLGWLVPAVPPMLVGALGGFLGAYFMVVMFRLMGYALYQYHDVLGLAVDVGFERQTATVARPDPASQRAAESAALIREGRFADAIALARGELAEKPGDMMANLRLHRLLCAVPGEERAMLGHAAEWLPALMRNGRERVAIDVVEAVWQHEPEYGPPLGAFVLPLAQAFFDARRYAGAARLIKGFDRRFPGHADTPAVYLLGARLLIEHQRDETQARRVLAAIREHYPDSPAATEALRLGELLDRLAAAANPSAAG</sequence>
<reference evidence="3" key="1">
    <citation type="submission" date="2017-01" db="EMBL/GenBank/DDBJ databases">
        <authorList>
            <person name="Varghese N."/>
            <person name="Submissions S."/>
        </authorList>
    </citation>
    <scope>NUCLEOTIDE SEQUENCE [LARGE SCALE GENOMIC DNA]</scope>
    <source>
        <strain evidence="3">ATCC 51758</strain>
    </source>
</reference>
<dbReference type="EMBL" id="FTMD01000007">
    <property type="protein sequence ID" value="SIQ83684.1"/>
    <property type="molecule type" value="Genomic_DNA"/>
</dbReference>